<proteinExistence type="inferred from homology"/>
<protein>
    <submittedName>
        <fullName evidence="5">Late secretory pathway protein avl9</fullName>
    </submittedName>
</protein>
<dbReference type="OrthoDB" id="26278at2759"/>
<feature type="region of interest" description="Disordered" evidence="2">
    <location>
        <begin position="1"/>
        <end position="128"/>
    </location>
</feature>
<dbReference type="GO" id="GO:0005524">
    <property type="term" value="F:ATP binding"/>
    <property type="evidence" value="ECO:0007669"/>
    <property type="project" value="InterPro"/>
</dbReference>
<dbReference type="PANTHER" id="PTHR31017:SF1">
    <property type="entry name" value="LATE SECRETORY PATHWAY PROTEIN AVL9 HOMOLOG"/>
    <property type="match status" value="1"/>
</dbReference>
<feature type="compositionally biased region" description="Acidic residues" evidence="2">
    <location>
        <begin position="1231"/>
        <end position="1252"/>
    </location>
</feature>
<comment type="similarity">
    <text evidence="1">Belongs to the AVL9 family.</text>
</comment>
<evidence type="ECO:0000313" key="5">
    <source>
        <dbReference type="EMBL" id="RSH91507.1"/>
    </source>
</evidence>
<organism evidence="5 6">
    <name type="scientific">Saitozyma podzolica</name>
    <dbReference type="NCBI Taxonomy" id="1890683"/>
    <lineage>
        <taxon>Eukaryota</taxon>
        <taxon>Fungi</taxon>
        <taxon>Dikarya</taxon>
        <taxon>Basidiomycota</taxon>
        <taxon>Agaricomycotina</taxon>
        <taxon>Tremellomycetes</taxon>
        <taxon>Tremellales</taxon>
        <taxon>Trimorphomycetaceae</taxon>
        <taxon>Saitozyma</taxon>
    </lineage>
</organism>
<dbReference type="InterPro" id="IPR037516">
    <property type="entry name" value="Tripartite_DENN"/>
</dbReference>
<dbReference type="Proteomes" id="UP000279259">
    <property type="component" value="Unassembled WGS sequence"/>
</dbReference>
<feature type="region of interest" description="Disordered" evidence="2">
    <location>
        <begin position="648"/>
        <end position="689"/>
    </location>
</feature>
<dbReference type="Gene3D" id="1.10.510.10">
    <property type="entry name" value="Transferase(Phosphotransferase) domain 1"/>
    <property type="match status" value="1"/>
</dbReference>
<evidence type="ECO:0000256" key="2">
    <source>
        <dbReference type="SAM" id="MobiDB-lite"/>
    </source>
</evidence>
<evidence type="ECO:0000313" key="6">
    <source>
        <dbReference type="Proteomes" id="UP000279259"/>
    </source>
</evidence>
<comment type="caution">
    <text evidence="5">The sequence shown here is derived from an EMBL/GenBank/DDBJ whole genome shotgun (WGS) entry which is preliminary data.</text>
</comment>
<dbReference type="PROSITE" id="PS50011">
    <property type="entry name" value="PROTEIN_KINASE_DOM"/>
    <property type="match status" value="1"/>
</dbReference>
<keyword evidence="6" id="KW-1185">Reference proteome</keyword>
<sequence>MSSPSSMSRPYSGYEDLSLSDNEPEPASHSSPTAAHARQNSHPSSISYANDWTSPSSPSAQATDTWQSHPLASHTSHQPDPSGPSSPPDTGRASSLASLSASSSRPVPSSGASVSRTTTTTTATSPSDGTLVLGVAVVDFNHLPSVGTAALLGVQLEGKQDIGPTVEFAYPPTLQLALHDDEALGRLLPFLALPDGAHLSEEDYSYFHCTYKPSDPVDPISDVPTNTTLFGISCNRQLASSDLLRRPSDVTRSMVQKAVIVIASQPVFGPIRDKLGVVTRAYFAQRDFTQTDILEDFYTSLEDSLEGKASESAIYMGTSLRELIHKFRHRTLVLLKLLMLQKRVLLYGYPVEMLCTYQYSLVSLVPGERAMYQLRINLYSRTKRARPTSLKSSDRESLLRYMGLPLHLFGKDAFFQPYLPLQQIEMLQAPSWLGGTTNQIVTQQKDCKYDVLVNIETMTFEFTDPKIDRMVALTPSDRRWMDDVVKTVEETWDVPEEQRGSFRGSDDDLRSRFEEYICAALASLKYAEFLAKSRAADIGITGVGGDGNVLQPFSEQWLGAFKKTKAFELWDACTDPVLFDICEPRHPCEGKPSMVSDFRLRITEGLHDLKLEESLAPTREALSSAIAAGSSSLFKAFDGVRNEVATRMQEAEKARRERQAAGANSPSPSASSSQTDNGNGGNPQLANISATVGGIGRGIGSFFGSRVASFRGNSGSTGTGSGAGAGASEQQCEQRESEALVLGGGWVNGESGISGIGSRTRRIRRTRIGWDDRARKDQSQDYPEGVDGRVGRAERVETDDSGCGEERVGLRKMTRDERAGRAVTEVWGSDGRVRVRLLGARSGALEQLVQAHRSLEDVERCTTMHVDDYLNEYSTGTWVHGTVLAYRPHSAGSTAVASAAGQLSTSPFQGGLQPSSSSSIHGEEDIAANPDTETDAGTGDDSYPTADAPAVRRGGLRGWRAVKVVVAGPKGWSEGRRPHNVRTEAAILVRMDHPNVVKVLQYDYIAGTWEHRLEMPLLAFPLSFLLRTPAPSASATEWLPSDETPNPPNPSHPSQRISDTDESLGPPTHLAHLAHLVAADLLSGLAYLHQQGVAHRDVKPDNLVFGWDGVLRLQRQQTEMETETEDRTRSLSHRQLEIARDHAAELPHRPYRAPELLFSPRTYDPFALDLWNAGCILAELFIRPARASTPATRSFDTASSLDSSDEESPRVSSGIPTGMGRSDDVGCQSPDLDEFCDDHEDDEDEEDDELEDTRDTRDTPGCRATLFDASFGDLGLAASIFRIRGSPTSERWKNFALLPDADKIQFDHFEPQSLRDLLEIDALGDQAAPALDVLEGLLQLDPGLRITAQAALESIWLRDMPSPTADRDRT</sequence>
<name>A0A427YKB1_9TREE</name>
<dbReference type="PANTHER" id="PTHR31017">
    <property type="entry name" value="LATE SECRETORY PATHWAY PROTEIN AVL9-RELATED"/>
    <property type="match status" value="1"/>
</dbReference>
<feature type="region of interest" description="Disordered" evidence="2">
    <location>
        <begin position="1192"/>
        <end position="1262"/>
    </location>
</feature>
<feature type="compositionally biased region" description="Gly residues" evidence="2">
    <location>
        <begin position="715"/>
        <end position="725"/>
    </location>
</feature>
<feature type="compositionally biased region" description="Low complexity" evidence="2">
    <location>
        <begin position="88"/>
        <end position="128"/>
    </location>
</feature>
<dbReference type="EMBL" id="RSCD01000008">
    <property type="protein sequence ID" value="RSH91507.1"/>
    <property type="molecule type" value="Genomic_DNA"/>
</dbReference>
<feature type="compositionally biased region" description="Low complexity" evidence="2">
    <location>
        <begin position="1"/>
        <end position="12"/>
    </location>
</feature>
<dbReference type="InterPro" id="IPR018307">
    <property type="entry name" value="ABL9/DENND6_dom"/>
</dbReference>
<feature type="compositionally biased region" description="Polar residues" evidence="2">
    <location>
        <begin position="38"/>
        <end position="78"/>
    </location>
</feature>
<evidence type="ECO:0000259" key="4">
    <source>
        <dbReference type="PROSITE" id="PS50211"/>
    </source>
</evidence>
<accession>A0A427YKB1</accession>
<feature type="domain" description="Protein kinase" evidence="3">
    <location>
        <begin position="928"/>
        <end position="1357"/>
    </location>
</feature>
<dbReference type="Pfam" id="PF00069">
    <property type="entry name" value="Pkinase"/>
    <property type="match status" value="1"/>
</dbReference>
<evidence type="ECO:0000256" key="1">
    <source>
        <dbReference type="ARBA" id="ARBA00038178"/>
    </source>
</evidence>
<feature type="compositionally biased region" description="Low complexity" evidence="2">
    <location>
        <begin position="660"/>
        <end position="673"/>
    </location>
</feature>
<feature type="compositionally biased region" description="Polar residues" evidence="2">
    <location>
        <begin position="1192"/>
        <end position="1202"/>
    </location>
</feature>
<dbReference type="GO" id="GO:0005737">
    <property type="term" value="C:cytoplasm"/>
    <property type="evidence" value="ECO:0007669"/>
    <property type="project" value="TreeGrafter"/>
</dbReference>
<dbReference type="InterPro" id="IPR051731">
    <property type="entry name" value="DENND11/AVL9_GEFs"/>
</dbReference>
<dbReference type="InterPro" id="IPR000719">
    <property type="entry name" value="Prot_kinase_dom"/>
</dbReference>
<feature type="compositionally biased region" description="Low complexity" evidence="2">
    <location>
        <begin position="25"/>
        <end position="37"/>
    </location>
</feature>
<feature type="region of interest" description="Disordered" evidence="2">
    <location>
        <begin position="713"/>
        <end position="737"/>
    </location>
</feature>
<dbReference type="GO" id="GO:0004672">
    <property type="term" value="F:protein kinase activity"/>
    <property type="evidence" value="ECO:0007669"/>
    <property type="project" value="InterPro"/>
</dbReference>
<feature type="domain" description="UDENN" evidence="4">
    <location>
        <begin position="149"/>
        <end position="584"/>
    </location>
</feature>
<dbReference type="InterPro" id="IPR008271">
    <property type="entry name" value="Ser/Thr_kinase_AS"/>
</dbReference>
<evidence type="ECO:0000259" key="3">
    <source>
        <dbReference type="PROSITE" id="PS50011"/>
    </source>
</evidence>
<dbReference type="Pfam" id="PF09794">
    <property type="entry name" value="Avl9"/>
    <property type="match status" value="1"/>
</dbReference>
<feature type="compositionally biased region" description="Polar residues" evidence="2">
    <location>
        <begin position="674"/>
        <end position="689"/>
    </location>
</feature>
<feature type="region of interest" description="Disordered" evidence="2">
    <location>
        <begin position="1034"/>
        <end position="1065"/>
    </location>
</feature>
<feature type="compositionally biased region" description="Polar residues" evidence="2">
    <location>
        <begin position="905"/>
        <end position="920"/>
    </location>
</feature>
<reference evidence="5 6" key="1">
    <citation type="submission" date="2018-11" db="EMBL/GenBank/DDBJ databases">
        <title>Genome sequence of Saitozyma podzolica DSM 27192.</title>
        <authorList>
            <person name="Aliyu H."/>
            <person name="Gorte O."/>
            <person name="Ochsenreither K."/>
        </authorList>
    </citation>
    <scope>NUCLEOTIDE SEQUENCE [LARGE SCALE GENOMIC DNA]</scope>
    <source>
        <strain evidence="5 6">DSM 27192</strain>
    </source>
</reference>
<dbReference type="SMART" id="SM00220">
    <property type="entry name" value="S_TKc"/>
    <property type="match status" value="1"/>
</dbReference>
<feature type="compositionally biased region" description="Basic and acidic residues" evidence="2">
    <location>
        <begin position="649"/>
        <end position="659"/>
    </location>
</feature>
<dbReference type="InterPro" id="IPR011009">
    <property type="entry name" value="Kinase-like_dom_sf"/>
</dbReference>
<feature type="region of interest" description="Disordered" evidence="2">
    <location>
        <begin position="905"/>
        <end position="950"/>
    </location>
</feature>
<gene>
    <name evidence="5" type="primary">AVL9</name>
    <name evidence="5" type="ORF">EHS25_009806</name>
</gene>
<dbReference type="PROSITE" id="PS00108">
    <property type="entry name" value="PROTEIN_KINASE_ST"/>
    <property type="match status" value="1"/>
</dbReference>
<dbReference type="SUPFAM" id="SSF56112">
    <property type="entry name" value="Protein kinase-like (PK-like)"/>
    <property type="match status" value="1"/>
</dbReference>
<dbReference type="PROSITE" id="PS50211">
    <property type="entry name" value="DENN"/>
    <property type="match status" value="1"/>
</dbReference>